<keyword evidence="1" id="KW-0812">Transmembrane</keyword>
<dbReference type="eggNOG" id="ENOG503345Y">
    <property type="taxonomic scope" value="Bacteria"/>
</dbReference>
<gene>
    <name evidence="2" type="ordered locus">PCC7424_1985</name>
</gene>
<feature type="transmembrane region" description="Helical" evidence="1">
    <location>
        <begin position="81"/>
        <end position="102"/>
    </location>
</feature>
<evidence type="ECO:0000313" key="3">
    <source>
        <dbReference type="Proteomes" id="UP000002384"/>
    </source>
</evidence>
<proteinExistence type="predicted"/>
<dbReference type="RefSeq" id="WP_015954021.1">
    <property type="nucleotide sequence ID" value="NC_011729.1"/>
</dbReference>
<dbReference type="EMBL" id="CP001291">
    <property type="protein sequence ID" value="ACK70415.1"/>
    <property type="molecule type" value="Genomic_DNA"/>
</dbReference>
<dbReference type="HOGENOM" id="CLU_133778_0_0_3"/>
<keyword evidence="1" id="KW-0472">Membrane</keyword>
<dbReference type="AlphaFoldDB" id="B7KEV9"/>
<dbReference type="KEGG" id="cyc:PCC7424_1985"/>
<protein>
    <submittedName>
        <fullName evidence="2">Uncharacterized protein</fullName>
    </submittedName>
</protein>
<name>B7KEV9_GLOC7</name>
<evidence type="ECO:0000313" key="2">
    <source>
        <dbReference type="EMBL" id="ACK70415.1"/>
    </source>
</evidence>
<organism evidence="2 3">
    <name type="scientific">Gloeothece citriformis (strain PCC 7424)</name>
    <name type="common">Cyanothece sp. (strain PCC 7424)</name>
    <dbReference type="NCBI Taxonomy" id="65393"/>
    <lineage>
        <taxon>Bacteria</taxon>
        <taxon>Bacillati</taxon>
        <taxon>Cyanobacteriota</taxon>
        <taxon>Cyanophyceae</taxon>
        <taxon>Oscillatoriophycideae</taxon>
        <taxon>Chroococcales</taxon>
        <taxon>Aphanothecaceae</taxon>
        <taxon>Gloeothece</taxon>
        <taxon>Gloeothece citriformis</taxon>
    </lineage>
</organism>
<sequence length="108" mass="12528">MNKSDPFAEEKLNKLQLMIYLLPLVGWIPALWTLYNHQGNSEQRSMSRLSIKLTGIWLLVYGTLWTGSAFTSEILTFRLLYLNGLLTTGYILTCLIFILRLWTKKTNN</sequence>
<accession>B7KEV9</accession>
<feature type="transmembrane region" description="Helical" evidence="1">
    <location>
        <begin position="15"/>
        <end position="35"/>
    </location>
</feature>
<reference evidence="3" key="1">
    <citation type="journal article" date="2011" name="MBio">
        <title>Novel metabolic attributes of the genus Cyanothece, comprising a group of unicellular nitrogen-fixing Cyanobacteria.</title>
        <authorList>
            <person name="Bandyopadhyay A."/>
            <person name="Elvitigala T."/>
            <person name="Welsh E."/>
            <person name="Stockel J."/>
            <person name="Liberton M."/>
            <person name="Min H."/>
            <person name="Sherman L.A."/>
            <person name="Pakrasi H.B."/>
        </authorList>
    </citation>
    <scope>NUCLEOTIDE SEQUENCE [LARGE SCALE GENOMIC DNA]</scope>
    <source>
        <strain evidence="3">PCC 7424</strain>
    </source>
</reference>
<keyword evidence="3" id="KW-1185">Reference proteome</keyword>
<keyword evidence="1" id="KW-1133">Transmembrane helix</keyword>
<evidence type="ECO:0000256" key="1">
    <source>
        <dbReference type="SAM" id="Phobius"/>
    </source>
</evidence>
<dbReference type="OrthoDB" id="425192at2"/>
<feature type="transmembrane region" description="Helical" evidence="1">
    <location>
        <begin position="56"/>
        <end position="75"/>
    </location>
</feature>
<dbReference type="STRING" id="65393.PCC7424_1985"/>
<dbReference type="Proteomes" id="UP000002384">
    <property type="component" value="Chromosome"/>
</dbReference>